<keyword evidence="4" id="KW-1185">Reference proteome</keyword>
<dbReference type="Pfam" id="PF01636">
    <property type="entry name" value="APH"/>
    <property type="match status" value="1"/>
</dbReference>
<evidence type="ECO:0000259" key="2">
    <source>
        <dbReference type="Pfam" id="PF01636"/>
    </source>
</evidence>
<feature type="region of interest" description="Disordered" evidence="1">
    <location>
        <begin position="1"/>
        <end position="21"/>
    </location>
</feature>
<feature type="domain" description="Aminoglycoside phosphotransferase" evidence="2">
    <location>
        <begin position="149"/>
        <end position="188"/>
    </location>
</feature>
<organism evidence="3 4">
    <name type="scientific">Marasmius crinis-equi</name>
    <dbReference type="NCBI Taxonomy" id="585013"/>
    <lineage>
        <taxon>Eukaryota</taxon>
        <taxon>Fungi</taxon>
        <taxon>Dikarya</taxon>
        <taxon>Basidiomycota</taxon>
        <taxon>Agaricomycotina</taxon>
        <taxon>Agaricomycetes</taxon>
        <taxon>Agaricomycetidae</taxon>
        <taxon>Agaricales</taxon>
        <taxon>Marasmiineae</taxon>
        <taxon>Marasmiaceae</taxon>
        <taxon>Marasmius</taxon>
    </lineage>
</organism>
<dbReference type="InterPro" id="IPR051678">
    <property type="entry name" value="AGP_Transferase"/>
</dbReference>
<evidence type="ECO:0000313" key="3">
    <source>
        <dbReference type="EMBL" id="KAL0566075.1"/>
    </source>
</evidence>
<accession>A0ABR3ET32</accession>
<reference evidence="3 4" key="1">
    <citation type="submission" date="2024-02" db="EMBL/GenBank/DDBJ databases">
        <title>A draft genome for the cacao thread blight pathogen Marasmius crinis-equi.</title>
        <authorList>
            <person name="Cohen S.P."/>
            <person name="Baruah I.K."/>
            <person name="Amoako-Attah I."/>
            <person name="Bukari Y."/>
            <person name="Meinhardt L.W."/>
            <person name="Bailey B.A."/>
        </authorList>
    </citation>
    <scope>NUCLEOTIDE SEQUENCE [LARGE SCALE GENOMIC DNA]</scope>
    <source>
        <strain evidence="3 4">GH-76</strain>
    </source>
</reference>
<evidence type="ECO:0000256" key="1">
    <source>
        <dbReference type="SAM" id="MobiDB-lite"/>
    </source>
</evidence>
<dbReference type="SUPFAM" id="SSF56112">
    <property type="entry name" value="Protein kinase-like (PK-like)"/>
    <property type="match status" value="1"/>
</dbReference>
<protein>
    <recommendedName>
        <fullName evidence="2">Aminoglycoside phosphotransferase domain-containing protein</fullName>
    </recommendedName>
</protein>
<dbReference type="EMBL" id="JBAHYK010002017">
    <property type="protein sequence ID" value="KAL0566075.1"/>
    <property type="molecule type" value="Genomic_DNA"/>
</dbReference>
<dbReference type="PANTHER" id="PTHR21310">
    <property type="entry name" value="AMINOGLYCOSIDE PHOSPHOTRANSFERASE-RELATED-RELATED"/>
    <property type="match status" value="1"/>
</dbReference>
<evidence type="ECO:0000313" key="4">
    <source>
        <dbReference type="Proteomes" id="UP001465976"/>
    </source>
</evidence>
<dbReference type="InterPro" id="IPR011009">
    <property type="entry name" value="Kinase-like_dom_sf"/>
</dbReference>
<comment type="caution">
    <text evidence="3">The sequence shown here is derived from an EMBL/GenBank/DDBJ whole genome shotgun (WGS) entry which is preliminary data.</text>
</comment>
<dbReference type="InterPro" id="IPR002575">
    <property type="entry name" value="Aminoglycoside_PTrfase"/>
</dbReference>
<dbReference type="Proteomes" id="UP001465976">
    <property type="component" value="Unassembled WGS sequence"/>
</dbReference>
<proteinExistence type="predicted"/>
<dbReference type="Gene3D" id="3.90.1200.10">
    <property type="match status" value="1"/>
</dbReference>
<gene>
    <name evidence="3" type="ORF">V5O48_015942</name>
</gene>
<sequence length="278" mass="31793">MPREGIPTFQPRKRRMSAPPLTPHDVVDLGGNVYGFQNRHCEKDELFMDPDDMTPYATFKTLKNEKSGRILMSHLEVLKMYSYLVDVAQIVAYMDRARTKVPVPRVLKWGYSGNCAYILMELVNGWPVDALVLKIQMPFPDILTAQAEQIVRDLASVGLSHGDLRPRNIIVDPHTWEVKALVDWDDCKALVNGCEYAMRNLAVDIWHPFTMNDKWDVFFLDAAVDKLGEEFLLGQSYKFSKITVPLRGTGTSTHRFPPRPELSDYTRRNLPVVSIPKQ</sequence>
<name>A0ABR3ET32_9AGAR</name>
<dbReference type="PANTHER" id="PTHR21310:SF15">
    <property type="entry name" value="AMINOGLYCOSIDE PHOSPHOTRANSFERASE DOMAIN-CONTAINING PROTEIN"/>
    <property type="match status" value="1"/>
</dbReference>